<keyword evidence="3" id="KW-1185">Reference proteome</keyword>
<protein>
    <recommendedName>
        <fullName evidence="4">DUF3108 domain-containing protein</fullName>
    </recommendedName>
</protein>
<dbReference type="EMBL" id="FTLW01000001">
    <property type="protein sequence ID" value="SIP92334.1"/>
    <property type="molecule type" value="Genomic_DNA"/>
</dbReference>
<evidence type="ECO:0000313" key="3">
    <source>
        <dbReference type="Proteomes" id="UP000241788"/>
    </source>
</evidence>
<feature type="chain" id="PRO_5012591094" description="DUF3108 domain-containing protein" evidence="1">
    <location>
        <begin position="26"/>
        <end position="229"/>
    </location>
</feature>
<dbReference type="RefSeq" id="WP_076584687.1">
    <property type="nucleotide sequence ID" value="NZ_FTLW01000001.1"/>
</dbReference>
<evidence type="ECO:0000313" key="2">
    <source>
        <dbReference type="EMBL" id="SIP92334.1"/>
    </source>
</evidence>
<sequence>MNIRNKTSMAAGLVLALATLPTVQAAELKAFNANYRANYNNMAANATMSLAPAGANRWTYSMKVQNALVQLDRSSTVDASGSQLRPVGNRETINMLVKKKSKQTSFDWSGGQATWSGDVKADRRGPVKLQAGDVDGMTLNLAIVRDALAGKPMRYRLIENGKAKPLAFTSAGKESVTVEGKAMQATKVTGNDGDSRMTLWVVDGIPVPVRIQQKDDDGDTIDLRLQSMR</sequence>
<dbReference type="Proteomes" id="UP000241788">
    <property type="component" value="Unassembled WGS sequence"/>
</dbReference>
<keyword evidence="1" id="KW-0732">Signal</keyword>
<proteinExistence type="predicted"/>
<gene>
    <name evidence="2" type="ORF">SAMN05421546_0287</name>
</gene>
<dbReference type="Pfam" id="PF11306">
    <property type="entry name" value="DUF3108"/>
    <property type="match status" value="1"/>
</dbReference>
<name>A0A1N6NJT8_9GAMM</name>
<dbReference type="AlphaFoldDB" id="A0A1N6NJT8"/>
<organism evidence="2 3">
    <name type="scientific">Solilutibacter tolerans</name>
    <dbReference type="NCBI Taxonomy" id="1604334"/>
    <lineage>
        <taxon>Bacteria</taxon>
        <taxon>Pseudomonadati</taxon>
        <taxon>Pseudomonadota</taxon>
        <taxon>Gammaproteobacteria</taxon>
        <taxon>Lysobacterales</taxon>
        <taxon>Lysobacteraceae</taxon>
        <taxon>Solilutibacter</taxon>
    </lineage>
</organism>
<dbReference type="STRING" id="1604334.SAMN05421546_0287"/>
<dbReference type="InterPro" id="IPR021457">
    <property type="entry name" value="DUF3108"/>
</dbReference>
<reference evidence="3" key="1">
    <citation type="submission" date="2017-01" db="EMBL/GenBank/DDBJ databases">
        <authorList>
            <person name="Varghese N."/>
            <person name="Submissions S."/>
        </authorList>
    </citation>
    <scope>NUCLEOTIDE SEQUENCE [LARGE SCALE GENOMIC DNA]</scope>
    <source>
        <strain evidence="3">UM1</strain>
    </source>
</reference>
<accession>A0A1N6NJT8</accession>
<feature type="signal peptide" evidence="1">
    <location>
        <begin position="1"/>
        <end position="25"/>
    </location>
</feature>
<evidence type="ECO:0000256" key="1">
    <source>
        <dbReference type="SAM" id="SignalP"/>
    </source>
</evidence>
<dbReference type="OrthoDB" id="6007799at2"/>
<evidence type="ECO:0008006" key="4">
    <source>
        <dbReference type="Google" id="ProtNLM"/>
    </source>
</evidence>